<dbReference type="GeneID" id="88188137"/>
<dbReference type="EnsemblBacteria" id="ACO79365">
    <property type="protein sequence ID" value="ACO79365"/>
    <property type="gene ID" value="Avin_32020"/>
</dbReference>
<gene>
    <name evidence="1" type="ordered locus">Avin_32020</name>
</gene>
<dbReference type="RefSeq" id="WP_012701749.1">
    <property type="nucleotide sequence ID" value="NC_012560.1"/>
</dbReference>
<evidence type="ECO:0000313" key="2">
    <source>
        <dbReference type="Proteomes" id="UP000002424"/>
    </source>
</evidence>
<keyword evidence="2" id="KW-1185">Reference proteome</keyword>
<dbReference type="EMBL" id="CP001157">
    <property type="protein sequence ID" value="ACO79365.1"/>
    <property type="molecule type" value="Genomic_DNA"/>
</dbReference>
<dbReference type="KEGG" id="avn:Avin_32020"/>
<dbReference type="Proteomes" id="UP000002424">
    <property type="component" value="Chromosome"/>
</dbReference>
<dbReference type="OrthoDB" id="7028793at2"/>
<organism evidence="1 2">
    <name type="scientific">Azotobacter vinelandii (strain DJ / ATCC BAA-1303)</name>
    <dbReference type="NCBI Taxonomy" id="322710"/>
    <lineage>
        <taxon>Bacteria</taxon>
        <taxon>Pseudomonadati</taxon>
        <taxon>Pseudomonadota</taxon>
        <taxon>Gammaproteobacteria</taxon>
        <taxon>Pseudomonadales</taxon>
        <taxon>Pseudomonadaceae</taxon>
        <taxon>Azotobacter</taxon>
    </lineage>
</organism>
<protein>
    <submittedName>
        <fullName evidence="1">Uncharacterized protein</fullName>
    </submittedName>
</protein>
<sequence length="234" mass="26291">MSLNLDVIIDTPEQSVDMKAGLDTLQGTSDAIRTIGETVLSEKISERLSHKGKVRTTLKKSFKGSYGHTFSLDIHDEELKRKFNSIGKTVFSELISYFISESLYKESEQLSAKAQKIVDNLGDTIEGLVKQLRKSPLNNVHEVSTKFNYDVKLRFRKSASEQVVISHFDKHAAEVLQAKEDKQKIDIIASIARLNINTGNGRLLLKDADETVAFGFGVGYRDVNMEAKNYFQKT</sequence>
<evidence type="ECO:0000313" key="1">
    <source>
        <dbReference type="EMBL" id="ACO79365.1"/>
    </source>
</evidence>
<dbReference type="AlphaFoldDB" id="C1DP12"/>
<dbReference type="HOGENOM" id="CLU_088174_0_0_6"/>
<dbReference type="eggNOG" id="ENOG50310DU">
    <property type="taxonomic scope" value="Bacteria"/>
</dbReference>
<accession>C1DP12</accession>
<reference evidence="1 2" key="1">
    <citation type="journal article" date="2009" name="J. Bacteriol.">
        <title>Genome sequence of Azotobacter vinelandii, an obligate aerobe specialized to support diverse anaerobic metabolic processes.</title>
        <authorList>
            <person name="Setubal J.C."/>
            <person name="dos Santos P."/>
            <person name="Goldman B.S."/>
            <person name="Ertesvag H."/>
            <person name="Espin G."/>
            <person name="Rubio L.M."/>
            <person name="Valla S."/>
            <person name="Almeida N.F."/>
            <person name="Balasubramanian D."/>
            <person name="Cromes L."/>
            <person name="Curatti L."/>
            <person name="Du Z."/>
            <person name="Godsy E."/>
            <person name="Goodner B."/>
            <person name="Hellner-Burris K."/>
            <person name="Hernandez J.A."/>
            <person name="Houmiel K."/>
            <person name="Imperial J."/>
            <person name="Kennedy C."/>
            <person name="Larson T.J."/>
            <person name="Latreille P."/>
            <person name="Ligon L.S."/>
            <person name="Lu J."/>
            <person name="Maerk M."/>
            <person name="Miller N.M."/>
            <person name="Norton S."/>
            <person name="O'Carroll I.P."/>
            <person name="Paulsen I."/>
            <person name="Raulfs E.C."/>
            <person name="Roemer R."/>
            <person name="Rosser J."/>
            <person name="Segura D."/>
            <person name="Slater S."/>
            <person name="Stricklin S.L."/>
            <person name="Studholme D.J."/>
            <person name="Sun J."/>
            <person name="Viana C.J."/>
            <person name="Wallin E."/>
            <person name="Wang B."/>
            <person name="Wheeler C."/>
            <person name="Zhu H."/>
            <person name="Dean D.R."/>
            <person name="Dixon R."/>
            <person name="Wood D."/>
        </authorList>
    </citation>
    <scope>NUCLEOTIDE SEQUENCE [LARGE SCALE GENOMIC DNA]</scope>
    <source>
        <strain evidence="2">DJ / ATCC BAA-1303</strain>
    </source>
</reference>
<name>C1DP12_AZOVD</name>
<proteinExistence type="predicted"/>